<dbReference type="VEuPathDB" id="TriTrypDB:Lsey_0251_0100"/>
<dbReference type="SUPFAM" id="SSF49599">
    <property type="entry name" value="TRAF domain-like"/>
    <property type="match status" value="1"/>
</dbReference>
<dbReference type="OrthoDB" id="260068at2759"/>
<name>A0A0N1I0V1_LEPSE</name>
<comment type="caution">
    <text evidence="1">The sequence shown here is derived from an EMBL/GenBank/DDBJ whole genome shotgun (WGS) entry which is preliminary data.</text>
</comment>
<accession>A0A0N1I0V1</accession>
<sequence>MGLFGKDRAGSFKPTDGTGRHFTWTIKNFSSYEPGTTLDSDNVTCFSKAKFHLHMSLGSSGDIGLYIHYKKPQIPKYSYYFENAKQEVMRQHTAHTIPAESERCGHWNVCGHDDMKNFLGEEDILHVHLTFDDDSIVVKRIVEKNTLSVMWTIPNLSQQNLNPYSSQGFFIDSTLLVSRLDIKRNSTNAMAKFDPADVHSYIIFLFCRKGKVPPHSIDLIDASGNSYYRAEPNTDGNALTIMVDSKIVQKNIAKSDTLFVKMEFFSGGNPLESFGLGGALPQGDGEGRTVEIGEKRETYNVMDD</sequence>
<proteinExistence type="predicted"/>
<evidence type="ECO:0000313" key="1">
    <source>
        <dbReference type="EMBL" id="KPI84534.1"/>
    </source>
</evidence>
<dbReference type="EMBL" id="LJSK01000251">
    <property type="protein sequence ID" value="KPI84534.1"/>
    <property type="molecule type" value="Genomic_DNA"/>
</dbReference>
<reference evidence="1 2" key="1">
    <citation type="journal article" date="2015" name="PLoS Pathog.">
        <title>Leptomonas seymouri: Adaptations to the Dixenous Life Cycle Analyzed by Genome Sequencing, Transcriptome Profiling and Co-infection with Leishmania donovani.</title>
        <authorList>
            <person name="Kraeva N."/>
            <person name="Butenko A."/>
            <person name="Hlavacova J."/>
            <person name="Kostygov A."/>
            <person name="Myskova J."/>
            <person name="Grybchuk D."/>
            <person name="Lestinova T."/>
            <person name="Votypka J."/>
            <person name="Volf P."/>
            <person name="Opperdoes F."/>
            <person name="Flegontov P."/>
            <person name="Lukes J."/>
            <person name="Yurchenko V."/>
        </authorList>
    </citation>
    <scope>NUCLEOTIDE SEQUENCE [LARGE SCALE GENOMIC DNA]</scope>
    <source>
        <strain evidence="1 2">ATCC 30220</strain>
    </source>
</reference>
<gene>
    <name evidence="1" type="ORF">ABL78_6419</name>
</gene>
<organism evidence="1 2">
    <name type="scientific">Leptomonas seymouri</name>
    <dbReference type="NCBI Taxonomy" id="5684"/>
    <lineage>
        <taxon>Eukaryota</taxon>
        <taxon>Discoba</taxon>
        <taxon>Euglenozoa</taxon>
        <taxon>Kinetoplastea</taxon>
        <taxon>Metakinetoplastina</taxon>
        <taxon>Trypanosomatida</taxon>
        <taxon>Trypanosomatidae</taxon>
        <taxon>Leishmaniinae</taxon>
        <taxon>Leptomonas</taxon>
    </lineage>
</organism>
<dbReference type="AlphaFoldDB" id="A0A0N1I0V1"/>
<dbReference type="Proteomes" id="UP000038009">
    <property type="component" value="Unassembled WGS sequence"/>
</dbReference>
<protein>
    <submittedName>
        <fullName evidence="1">Uncharacterized protein</fullName>
    </submittedName>
</protein>
<keyword evidence="2" id="KW-1185">Reference proteome</keyword>
<evidence type="ECO:0000313" key="2">
    <source>
        <dbReference type="Proteomes" id="UP000038009"/>
    </source>
</evidence>
<dbReference type="OMA" id="MRQHTAH"/>